<proteinExistence type="predicted"/>
<dbReference type="VEuPathDB" id="VectorBase:GPPI005305"/>
<reference evidence="1" key="2">
    <citation type="submission" date="2020-05" db="UniProtKB">
        <authorList>
            <consortium name="EnsemblMetazoa"/>
        </authorList>
    </citation>
    <scope>IDENTIFICATION</scope>
    <source>
        <strain evidence="1">IAEA</strain>
    </source>
</reference>
<evidence type="ECO:0000313" key="2">
    <source>
        <dbReference type="Proteomes" id="UP000092460"/>
    </source>
</evidence>
<dbReference type="EMBL" id="JXJN01002093">
    <property type="status" value="NOT_ANNOTATED_CDS"/>
    <property type="molecule type" value="Genomic_DNA"/>
</dbReference>
<organism evidence="1 2">
    <name type="scientific">Glossina palpalis gambiensis</name>
    <dbReference type="NCBI Taxonomy" id="67801"/>
    <lineage>
        <taxon>Eukaryota</taxon>
        <taxon>Metazoa</taxon>
        <taxon>Ecdysozoa</taxon>
        <taxon>Arthropoda</taxon>
        <taxon>Hexapoda</taxon>
        <taxon>Insecta</taxon>
        <taxon>Pterygota</taxon>
        <taxon>Neoptera</taxon>
        <taxon>Endopterygota</taxon>
        <taxon>Diptera</taxon>
        <taxon>Brachycera</taxon>
        <taxon>Muscomorpha</taxon>
        <taxon>Hippoboscoidea</taxon>
        <taxon>Glossinidae</taxon>
        <taxon>Glossina</taxon>
    </lineage>
</organism>
<evidence type="ECO:0000313" key="1">
    <source>
        <dbReference type="EnsemblMetazoa" id="GPPI005305-PA"/>
    </source>
</evidence>
<dbReference type="EnsemblMetazoa" id="GPPI005305-RA">
    <property type="protein sequence ID" value="GPPI005305-PA"/>
    <property type="gene ID" value="GPPI005305"/>
</dbReference>
<accession>A0A1B0AQW8</accession>
<reference evidence="2" key="1">
    <citation type="submission" date="2015-01" db="EMBL/GenBank/DDBJ databases">
        <authorList>
            <person name="Aksoy S."/>
            <person name="Warren W."/>
            <person name="Wilson R.K."/>
        </authorList>
    </citation>
    <scope>NUCLEOTIDE SEQUENCE [LARGE SCALE GENOMIC DNA]</scope>
    <source>
        <strain evidence="2">IAEA</strain>
    </source>
</reference>
<name>A0A1B0AQW8_9MUSC</name>
<protein>
    <submittedName>
        <fullName evidence="1">Uncharacterized protein</fullName>
    </submittedName>
</protein>
<dbReference type="Proteomes" id="UP000092460">
    <property type="component" value="Unassembled WGS sequence"/>
</dbReference>
<sequence length="59" mass="6838">MMKKISNEDKVLSTSSTTSECEIASKIHTTKLLFCEHCLYVLYYINGLFVYCKNECMCE</sequence>
<keyword evidence="2" id="KW-1185">Reference proteome</keyword>
<dbReference type="AlphaFoldDB" id="A0A1B0AQW8"/>